<accession>A0AAU7DKY5</accession>
<proteinExistence type="predicted"/>
<evidence type="ECO:0000313" key="2">
    <source>
        <dbReference type="EMBL" id="XBH17967.1"/>
    </source>
</evidence>
<name>A0AAU7DKY5_9BACT</name>
<feature type="transmembrane region" description="Helical" evidence="1">
    <location>
        <begin position="20"/>
        <end position="38"/>
    </location>
</feature>
<evidence type="ECO:0000256" key="1">
    <source>
        <dbReference type="SAM" id="Phobius"/>
    </source>
</evidence>
<keyword evidence="1" id="KW-0472">Membrane</keyword>
<feature type="transmembrane region" description="Helical" evidence="1">
    <location>
        <begin position="78"/>
        <end position="99"/>
    </location>
</feature>
<gene>
    <name evidence="2" type="ORF">P8935_01235</name>
</gene>
<keyword evidence="1" id="KW-1133">Transmembrane helix</keyword>
<dbReference type="RefSeq" id="WP_348263193.1">
    <property type="nucleotide sequence ID" value="NZ_CP121196.1"/>
</dbReference>
<dbReference type="EMBL" id="CP121196">
    <property type="protein sequence ID" value="XBH17967.1"/>
    <property type="molecule type" value="Genomic_DNA"/>
</dbReference>
<reference evidence="2" key="1">
    <citation type="submission" date="2023-03" db="EMBL/GenBank/DDBJ databases">
        <title>Edaphobacter sp.</title>
        <authorList>
            <person name="Huber K.J."/>
            <person name="Papendorf J."/>
            <person name="Pilke C."/>
            <person name="Bunk B."/>
            <person name="Sproeer C."/>
            <person name="Pester M."/>
        </authorList>
    </citation>
    <scope>NUCLEOTIDE SEQUENCE</scope>
    <source>
        <strain evidence="2">DSM 110680</strain>
    </source>
</reference>
<sequence>MDLCSNEGFPATEAMGRAERGLLLLLLLLLLAQLPELLETRTRVKARTPMITPRTVDLFAGARRLRLALMRVRRLERFGLGPFFIAFAFYGGAGFVLGGREGARGCFSRAPRCDDANELSDVSGAVAGRRE</sequence>
<keyword evidence="1" id="KW-0812">Transmembrane</keyword>
<protein>
    <submittedName>
        <fullName evidence="2">Uncharacterized protein</fullName>
    </submittedName>
</protein>
<organism evidence="2">
    <name type="scientific">Telmatobacter sp. DSM 110680</name>
    <dbReference type="NCBI Taxonomy" id="3036704"/>
    <lineage>
        <taxon>Bacteria</taxon>
        <taxon>Pseudomonadati</taxon>
        <taxon>Acidobacteriota</taxon>
        <taxon>Terriglobia</taxon>
        <taxon>Terriglobales</taxon>
        <taxon>Acidobacteriaceae</taxon>
        <taxon>Telmatobacter</taxon>
    </lineage>
</organism>
<dbReference type="AlphaFoldDB" id="A0AAU7DKY5"/>